<dbReference type="PANTHER" id="PTHR23502:SF173">
    <property type="entry name" value="MFS-MULTIDRUG-RESISTANCE TRANSPORTER-RELATED"/>
    <property type="match status" value="1"/>
</dbReference>
<evidence type="ECO:0000256" key="3">
    <source>
        <dbReference type="ARBA" id="ARBA00022989"/>
    </source>
</evidence>
<dbReference type="EMBL" id="AWGJ01000002">
    <property type="protein sequence ID" value="ODN83598.1"/>
    <property type="molecule type" value="Genomic_DNA"/>
</dbReference>
<protein>
    <recommendedName>
        <fullName evidence="7">Major facilitator superfamily (MFS) profile domain-containing protein</fullName>
    </recommendedName>
</protein>
<feature type="transmembrane region" description="Helical" evidence="6">
    <location>
        <begin position="571"/>
        <end position="591"/>
    </location>
</feature>
<feature type="transmembrane region" description="Helical" evidence="6">
    <location>
        <begin position="665"/>
        <end position="684"/>
    </location>
</feature>
<dbReference type="GeneID" id="30153014"/>
<feature type="transmembrane region" description="Helical" evidence="6">
    <location>
        <begin position="415"/>
        <end position="436"/>
    </location>
</feature>
<evidence type="ECO:0000256" key="1">
    <source>
        <dbReference type="ARBA" id="ARBA00004141"/>
    </source>
</evidence>
<feature type="transmembrane region" description="Helical" evidence="6">
    <location>
        <begin position="295"/>
        <end position="314"/>
    </location>
</feature>
<keyword evidence="3 6" id="KW-1133">Transmembrane helix</keyword>
<dbReference type="PANTHER" id="PTHR23502">
    <property type="entry name" value="MAJOR FACILITATOR SUPERFAMILY"/>
    <property type="match status" value="1"/>
</dbReference>
<reference evidence="8 9" key="1">
    <citation type="submission" date="2016-06" db="EMBL/GenBank/DDBJ databases">
        <title>Evolution of pathogenesis and genome organization in the Tremellales.</title>
        <authorList>
            <person name="Cuomo C."/>
            <person name="Litvintseva A."/>
            <person name="Heitman J."/>
            <person name="Chen Y."/>
            <person name="Sun S."/>
            <person name="Springer D."/>
            <person name="Dromer F."/>
            <person name="Young S."/>
            <person name="Zeng Q."/>
            <person name="Chapman S."/>
            <person name="Gujja S."/>
            <person name="Saif S."/>
            <person name="Birren B."/>
        </authorList>
    </citation>
    <scope>NUCLEOTIDE SEQUENCE [LARGE SCALE GENOMIC DNA]</scope>
    <source>
        <strain evidence="8 9">CBS 6039</strain>
    </source>
</reference>
<feature type="compositionally biased region" description="Polar residues" evidence="5">
    <location>
        <begin position="160"/>
        <end position="175"/>
    </location>
</feature>
<keyword evidence="2 6" id="KW-0812">Transmembrane</keyword>
<feature type="transmembrane region" description="Helical" evidence="6">
    <location>
        <begin position="530"/>
        <end position="550"/>
    </location>
</feature>
<evidence type="ECO:0000256" key="6">
    <source>
        <dbReference type="SAM" id="Phobius"/>
    </source>
</evidence>
<feature type="region of interest" description="Disordered" evidence="5">
    <location>
        <begin position="217"/>
        <end position="237"/>
    </location>
</feature>
<keyword evidence="4 6" id="KW-0472">Membrane</keyword>
<feature type="transmembrane region" description="Helical" evidence="6">
    <location>
        <begin position="597"/>
        <end position="621"/>
    </location>
</feature>
<evidence type="ECO:0000313" key="8">
    <source>
        <dbReference type="EMBL" id="ODN83598.1"/>
    </source>
</evidence>
<dbReference type="InterPro" id="IPR020846">
    <property type="entry name" value="MFS_dom"/>
</dbReference>
<feature type="domain" description="Major facilitator superfamily (MFS) profile" evidence="7">
    <location>
        <begin position="257"/>
        <end position="689"/>
    </location>
</feature>
<dbReference type="GO" id="GO:0005886">
    <property type="term" value="C:plasma membrane"/>
    <property type="evidence" value="ECO:0007669"/>
    <property type="project" value="TreeGrafter"/>
</dbReference>
<keyword evidence="9" id="KW-1185">Reference proteome</keyword>
<dbReference type="Pfam" id="PF07690">
    <property type="entry name" value="MFS_1"/>
    <property type="match status" value="1"/>
</dbReference>
<accession>A0A1E3I500</accession>
<dbReference type="GO" id="GO:0022857">
    <property type="term" value="F:transmembrane transporter activity"/>
    <property type="evidence" value="ECO:0007669"/>
    <property type="project" value="InterPro"/>
</dbReference>
<feature type="transmembrane region" description="Helical" evidence="6">
    <location>
        <begin position="483"/>
        <end position="510"/>
    </location>
</feature>
<dbReference type="PROSITE" id="PS50850">
    <property type="entry name" value="MFS"/>
    <property type="match status" value="1"/>
</dbReference>
<feature type="transmembrane region" description="Helical" evidence="6">
    <location>
        <begin position="628"/>
        <end position="653"/>
    </location>
</feature>
<evidence type="ECO:0000256" key="4">
    <source>
        <dbReference type="ARBA" id="ARBA00023136"/>
    </source>
</evidence>
<feature type="compositionally biased region" description="Polar residues" evidence="5">
    <location>
        <begin position="13"/>
        <end position="54"/>
    </location>
</feature>
<dbReference type="Proteomes" id="UP000094065">
    <property type="component" value="Unassembled WGS sequence"/>
</dbReference>
<feature type="compositionally biased region" description="Gly residues" evidence="5">
    <location>
        <begin position="116"/>
        <end position="127"/>
    </location>
</feature>
<dbReference type="OrthoDB" id="9986881at2759"/>
<dbReference type="AlphaFoldDB" id="A0A1E3I500"/>
<comment type="subcellular location">
    <subcellularLocation>
        <location evidence="1">Membrane</location>
        <topology evidence="1">Multi-pass membrane protein</topology>
    </subcellularLocation>
</comment>
<feature type="transmembrane region" description="Helical" evidence="6">
    <location>
        <begin position="351"/>
        <end position="373"/>
    </location>
</feature>
<evidence type="ECO:0000313" key="9">
    <source>
        <dbReference type="Proteomes" id="UP000094065"/>
    </source>
</evidence>
<dbReference type="Gene3D" id="1.20.1250.20">
    <property type="entry name" value="MFS general substrate transporter like domains"/>
    <property type="match status" value="1"/>
</dbReference>
<comment type="caution">
    <text evidence="8">The sequence shown here is derived from an EMBL/GenBank/DDBJ whole genome shotgun (WGS) entry which is preliminary data.</text>
</comment>
<dbReference type="InterPro" id="IPR011701">
    <property type="entry name" value="MFS"/>
</dbReference>
<feature type="compositionally biased region" description="Basic and acidic residues" evidence="5">
    <location>
        <begin position="217"/>
        <end position="233"/>
    </location>
</feature>
<organism evidence="8 9">
    <name type="scientific">Cryptococcus amylolentus CBS 6039</name>
    <dbReference type="NCBI Taxonomy" id="1295533"/>
    <lineage>
        <taxon>Eukaryota</taxon>
        <taxon>Fungi</taxon>
        <taxon>Dikarya</taxon>
        <taxon>Basidiomycota</taxon>
        <taxon>Agaricomycotina</taxon>
        <taxon>Tremellomycetes</taxon>
        <taxon>Tremellales</taxon>
        <taxon>Cryptococcaceae</taxon>
        <taxon>Cryptococcus</taxon>
    </lineage>
</organism>
<proteinExistence type="predicted"/>
<dbReference type="SUPFAM" id="SSF103473">
    <property type="entry name" value="MFS general substrate transporter"/>
    <property type="match status" value="1"/>
</dbReference>
<feature type="region of interest" description="Disordered" evidence="5">
    <location>
        <begin position="1"/>
        <end position="176"/>
    </location>
</feature>
<evidence type="ECO:0000256" key="2">
    <source>
        <dbReference type="ARBA" id="ARBA00022692"/>
    </source>
</evidence>
<dbReference type="CDD" id="cd17323">
    <property type="entry name" value="MFS_Tpo1_MDR_like"/>
    <property type="match status" value="1"/>
</dbReference>
<feature type="compositionally biased region" description="Basic and acidic residues" evidence="5">
    <location>
        <begin position="136"/>
        <end position="159"/>
    </location>
</feature>
<dbReference type="FunFam" id="1.20.1250.20:FF:000011">
    <property type="entry name" value="MFS multidrug transporter, putative"/>
    <property type="match status" value="1"/>
</dbReference>
<gene>
    <name evidence="8" type="ORF">L202_01705</name>
</gene>
<dbReference type="RefSeq" id="XP_018997598.1">
    <property type="nucleotide sequence ID" value="XM_019135171.1"/>
</dbReference>
<feature type="transmembrane region" description="Helical" evidence="6">
    <location>
        <begin position="326"/>
        <end position="344"/>
    </location>
</feature>
<evidence type="ECO:0000259" key="7">
    <source>
        <dbReference type="PROSITE" id="PS50850"/>
    </source>
</evidence>
<evidence type="ECO:0000256" key="5">
    <source>
        <dbReference type="SAM" id="MobiDB-lite"/>
    </source>
</evidence>
<dbReference type="InterPro" id="IPR036259">
    <property type="entry name" value="MFS_trans_sf"/>
</dbReference>
<feature type="compositionally biased region" description="Polar residues" evidence="5">
    <location>
        <begin position="65"/>
        <end position="78"/>
    </location>
</feature>
<sequence length="701" mass="75376">MSRDPLALGQEIGSPSSLSSALPTQHTNLSHSQATNTSTLQTDSTPNTVPNPITSRIPANLPHDQVTSGDFAPSSQNARAGGSDHDESPTPTLAGPNSGHGTHGYDPVKNDDQYGSVGGKAGAGVAGLGAAEVGTDYEKTKEIDEKGENPAPLARDHRTASGTAHAQPAPTTSDAKTVEGLGMVSLSRQFSTPPAVSPFGGVAPSGIDAERGLRAMRSREEEEARDLERETKGPDPFAVQFEPGEDINPKNWGVGYRWWLTCLSGLLVLNSTFASSSPSGIIKDMMAYFGFSQEVAILTLSLFVAGYCVGPIVWGPLSETYGRRPVFIATFIVYTGFQVGCALSKNTASILIFRFLGGTFAAAPLTNSGAMLADIWDGDHRGKAMSCFALAPFAGPSVGPIVSGFIQVTGTSWRWMFWILTIFAGVCLAVIVFFVPETYSPKILAKKAARLRKETGDDRYYAPLERADASFKARVHDILFKPFIILALEPMLQAVTMYMSFVYGVVYLLFEAFPFVFEQNHGFNAGEEGLAFLGFFSGGCAAVIFFVTVIEPRFLRHAKAVAPEAPRPEMRLELCVISGISLVIALFWFGWTSYSSIHWISPVLAGAFIGVGTLGMFVSLFNYIIDVYLWSAASALAAATVIRSLFGAAFPLFATQMYDKLGTQWASSLLGFLALLMAPIPIILMKYGHHLRAKSKFSPSR</sequence>
<name>A0A1E3I500_9TREE</name>
<dbReference type="STRING" id="1295533.A0A1E3I500"/>